<reference evidence="2 3" key="1">
    <citation type="submission" date="2021-05" db="EMBL/GenBank/DDBJ databases">
        <title>Genome Assembly of Synthetic Allotetraploid Brassica napus Reveals Homoeologous Exchanges between Subgenomes.</title>
        <authorList>
            <person name="Davis J.T."/>
        </authorList>
    </citation>
    <scope>NUCLEOTIDE SEQUENCE [LARGE SCALE GENOMIC DNA]</scope>
    <source>
        <strain evidence="3">cv. Da-Ae</strain>
        <tissue evidence="2">Seedling</tissue>
    </source>
</reference>
<evidence type="ECO:0000313" key="3">
    <source>
        <dbReference type="Proteomes" id="UP000824890"/>
    </source>
</evidence>
<name>A0ABQ7YQA4_BRANA</name>
<feature type="region of interest" description="Disordered" evidence="1">
    <location>
        <begin position="1"/>
        <end position="78"/>
    </location>
</feature>
<dbReference type="PANTHER" id="PTHR23273:SF32">
    <property type="entry name" value="REPLICATION PROTEIN A 70 KDA DNA-BINDING SUBUNIT B-RELATED"/>
    <property type="match status" value="1"/>
</dbReference>
<feature type="compositionally biased region" description="Polar residues" evidence="1">
    <location>
        <begin position="1"/>
        <end position="11"/>
    </location>
</feature>
<evidence type="ECO:0000313" key="2">
    <source>
        <dbReference type="EMBL" id="KAH0869306.1"/>
    </source>
</evidence>
<proteinExistence type="predicted"/>
<protein>
    <submittedName>
        <fullName evidence="2">Uncharacterized protein</fullName>
    </submittedName>
</protein>
<dbReference type="Proteomes" id="UP000824890">
    <property type="component" value="Unassembled WGS sequence"/>
</dbReference>
<feature type="compositionally biased region" description="Polar residues" evidence="1">
    <location>
        <begin position="27"/>
        <end position="38"/>
    </location>
</feature>
<feature type="region of interest" description="Disordered" evidence="1">
    <location>
        <begin position="579"/>
        <end position="613"/>
    </location>
</feature>
<organism evidence="2 3">
    <name type="scientific">Brassica napus</name>
    <name type="common">Rape</name>
    <dbReference type="NCBI Taxonomy" id="3708"/>
    <lineage>
        <taxon>Eukaryota</taxon>
        <taxon>Viridiplantae</taxon>
        <taxon>Streptophyta</taxon>
        <taxon>Embryophyta</taxon>
        <taxon>Tracheophyta</taxon>
        <taxon>Spermatophyta</taxon>
        <taxon>Magnoliopsida</taxon>
        <taxon>eudicotyledons</taxon>
        <taxon>Gunneridae</taxon>
        <taxon>Pentapetalae</taxon>
        <taxon>rosids</taxon>
        <taxon>malvids</taxon>
        <taxon>Brassicales</taxon>
        <taxon>Brassicaceae</taxon>
        <taxon>Brassiceae</taxon>
        <taxon>Brassica</taxon>
    </lineage>
</organism>
<keyword evidence="3" id="KW-1185">Reference proteome</keyword>
<evidence type="ECO:0000256" key="1">
    <source>
        <dbReference type="SAM" id="MobiDB-lite"/>
    </source>
</evidence>
<dbReference type="CDD" id="cd04480">
    <property type="entry name" value="RPA1_DBD_A_like"/>
    <property type="match status" value="1"/>
</dbReference>
<dbReference type="SUPFAM" id="SSF50249">
    <property type="entry name" value="Nucleic acid-binding proteins"/>
    <property type="match status" value="1"/>
</dbReference>
<gene>
    <name evidence="2" type="ORF">HID58_076328</name>
</gene>
<dbReference type="InterPro" id="IPR012340">
    <property type="entry name" value="NA-bd_OB-fold"/>
</dbReference>
<sequence>MNSNMQKNVSGDLTAKKSNGKVVVSSAEPNSGDLTSRKPSGKAVASSVEPIVRAGFTGVSPVSVSGDPKSKKLNGKAVVSSADPISGDLTVKKPNGKDVDSSAEPIKRAGHTIISPVPVVSGDPKSKQKNGKAVVTSAKTIKRTGNAGGSCADVVSGKLTPKKLKGKAVDSSSVEVLFFKDVKFRPQEGELRFRLIHFWEARNTHTKILIGIEMILIDEQGTVIQGFIPPSRIDTYLPHMIAGSLYRLIKFYGSKSKTMYRVSEQDVTISFSWNSVLSVLENCPVQFVEDRFRFYGYEEFESACDLKGDLYDYIGHIKLVNEQALGDGLVLDEVEIVSSRRILVHVQTHDGPVMKLYLWDTAATDFCLKFKAQENTPSVILVTTVNPKRFGGTLTISSLSSSRVFLDLDVQPTKDYLAWLGSNSEAANRINADIVTKAETVTIGELFTYIKQEGAKVAWFECTATIDDVGHSLAWYLTNLSVYDNNDHARFVLLCDAGRDLTGKLASELVESYFEANESVGDDAVVPVPQALIDTIGQTRKFVVKVSKHNLEGKTQALTVTKVLPLEVPVLEDVLDENVAEEPADGRDDAAGVTVKRSSNGIESGETKRAKCG</sequence>
<dbReference type="PANTHER" id="PTHR23273">
    <property type="entry name" value="REPLICATION FACTOR A 1, RFA1"/>
    <property type="match status" value="1"/>
</dbReference>
<feature type="region of interest" description="Disordered" evidence="1">
    <location>
        <begin position="116"/>
        <end position="135"/>
    </location>
</feature>
<accession>A0ABQ7YQA4</accession>
<dbReference type="EMBL" id="JAGKQM010000017">
    <property type="protein sequence ID" value="KAH0869306.1"/>
    <property type="molecule type" value="Genomic_DNA"/>
</dbReference>
<dbReference type="Gene3D" id="2.40.50.140">
    <property type="entry name" value="Nucleic acid-binding proteins"/>
    <property type="match status" value="3"/>
</dbReference>
<comment type="caution">
    <text evidence="2">The sequence shown here is derived from an EMBL/GenBank/DDBJ whole genome shotgun (WGS) entry which is preliminary data.</text>
</comment>